<reference evidence="1" key="1">
    <citation type="submission" date="2013-07" db="EMBL/GenBank/DDBJ databases">
        <title>The Genome Sequence of Cryptococcus bestiolae CBS10118.</title>
        <authorList>
            <consortium name="The Broad Institute Genome Sequencing Platform"/>
            <person name="Cuomo C."/>
            <person name="Litvintseva A."/>
            <person name="Chen Y."/>
            <person name="Heitman J."/>
            <person name="Sun S."/>
            <person name="Springer D."/>
            <person name="Dromer F."/>
            <person name="Young S.K."/>
            <person name="Zeng Q."/>
            <person name="Gargeya S."/>
            <person name="Fitzgerald M."/>
            <person name="Abouelleil A."/>
            <person name="Alvarado L."/>
            <person name="Berlin A.M."/>
            <person name="Chapman S.B."/>
            <person name="Dewar J."/>
            <person name="Goldberg J."/>
            <person name="Griggs A."/>
            <person name="Gujja S."/>
            <person name="Hansen M."/>
            <person name="Howarth C."/>
            <person name="Imamovic A."/>
            <person name="Larimer J."/>
            <person name="McCowan C."/>
            <person name="Murphy C."/>
            <person name="Pearson M."/>
            <person name="Priest M."/>
            <person name="Roberts A."/>
            <person name="Saif S."/>
            <person name="Shea T."/>
            <person name="Sykes S."/>
            <person name="Wortman J."/>
            <person name="Nusbaum C."/>
            <person name="Birren B."/>
        </authorList>
    </citation>
    <scope>NUCLEOTIDE SEQUENCE [LARGE SCALE GENOMIC DNA]</scope>
    <source>
        <strain evidence="1">CBS 10118</strain>
    </source>
</reference>
<dbReference type="Proteomes" id="UP000092730">
    <property type="component" value="Chromosome 1"/>
</dbReference>
<dbReference type="EMBL" id="CP144541">
    <property type="protein sequence ID" value="WVW80540.1"/>
    <property type="molecule type" value="Genomic_DNA"/>
</dbReference>
<keyword evidence="3" id="KW-1185">Reference proteome</keyword>
<organism evidence="1">
    <name type="scientific">Kwoniella bestiolae CBS 10118</name>
    <dbReference type="NCBI Taxonomy" id="1296100"/>
    <lineage>
        <taxon>Eukaryota</taxon>
        <taxon>Fungi</taxon>
        <taxon>Dikarya</taxon>
        <taxon>Basidiomycota</taxon>
        <taxon>Agaricomycotina</taxon>
        <taxon>Tremellomycetes</taxon>
        <taxon>Tremellales</taxon>
        <taxon>Cryptococcaceae</taxon>
        <taxon>Kwoniella</taxon>
    </lineage>
</organism>
<reference evidence="2" key="2">
    <citation type="submission" date="2013-07" db="EMBL/GenBank/DDBJ databases">
        <authorList>
            <consortium name="The Broad Institute Genome Sequencing Platform"/>
            <person name="Cuomo C."/>
            <person name="Litvintseva A."/>
            <person name="Chen Y."/>
            <person name="Heitman J."/>
            <person name="Sun S."/>
            <person name="Springer D."/>
            <person name="Dromer F."/>
            <person name="Young S.K."/>
            <person name="Zeng Q."/>
            <person name="Gargeya S."/>
            <person name="Fitzgerald M."/>
            <person name="Abouelleil A."/>
            <person name="Alvarado L."/>
            <person name="Berlin A.M."/>
            <person name="Chapman S.B."/>
            <person name="Dewar J."/>
            <person name="Goldberg J."/>
            <person name="Griggs A."/>
            <person name="Gujja S."/>
            <person name="Hansen M."/>
            <person name="Howarth C."/>
            <person name="Imamovic A."/>
            <person name="Larimer J."/>
            <person name="McCowan C."/>
            <person name="Murphy C."/>
            <person name="Pearson M."/>
            <person name="Priest M."/>
            <person name="Roberts A."/>
            <person name="Saif S."/>
            <person name="Shea T."/>
            <person name="Sykes S."/>
            <person name="Wortman J."/>
            <person name="Nusbaum C."/>
            <person name="Birren B."/>
        </authorList>
    </citation>
    <scope>NUCLEOTIDE SEQUENCE</scope>
    <source>
        <strain evidence="2">CBS 10118</strain>
    </source>
</reference>
<dbReference type="RefSeq" id="XP_019050773.1">
    <property type="nucleotide sequence ID" value="XM_019187895.1"/>
</dbReference>
<protein>
    <submittedName>
        <fullName evidence="1">Uncharacterized protein</fullName>
    </submittedName>
</protein>
<dbReference type="GeneID" id="30205614"/>
<dbReference type="VEuPathDB" id="FungiDB:I302_01215"/>
<evidence type="ECO:0000313" key="1">
    <source>
        <dbReference type="EMBL" id="OCF29703.1"/>
    </source>
</evidence>
<evidence type="ECO:0000313" key="2">
    <source>
        <dbReference type="EMBL" id="WVW80540.1"/>
    </source>
</evidence>
<evidence type="ECO:0000313" key="3">
    <source>
        <dbReference type="Proteomes" id="UP000092730"/>
    </source>
</evidence>
<proteinExistence type="predicted"/>
<dbReference type="AlphaFoldDB" id="A0A1B9GF80"/>
<dbReference type="KEGG" id="kbi:30205614"/>
<name>A0A1B9GF80_9TREE</name>
<accession>A0A1B9GF80</accession>
<sequence length="243" mass="27443">MDGRDLGVDELHDFAGVTVQQETDWNQFDPNNLATPRSHTEERFVYSKKSNFHADCHNYMPRVTNPGATFPIPQILDGILSHMNQQGLGQCYYICGASEGDLHQHSTHNNSIKRQKTFLHGLLPLAAQKIELNQVSVFRDGSSVIDQLNADLDNSLVAAVSIHRLARNARSWNQPQEISQKKNLHVICFLFPPEHFRTISNQPNPIIDSIHIATLLTHRFVEEVTTDPMALLWLGVPPLLRLS</sequence>
<reference evidence="2" key="4">
    <citation type="submission" date="2024-02" db="EMBL/GenBank/DDBJ databases">
        <title>Comparative genomics of Cryptococcus and Kwoniella reveals pathogenesis evolution and contrasting modes of karyotype evolution via chromosome fusion or intercentromeric recombination.</title>
        <authorList>
            <person name="Coelho M.A."/>
            <person name="David-Palma M."/>
            <person name="Shea T."/>
            <person name="Bowers K."/>
            <person name="McGinley-Smith S."/>
            <person name="Mohammad A.W."/>
            <person name="Gnirke A."/>
            <person name="Yurkov A.M."/>
            <person name="Nowrousian M."/>
            <person name="Sun S."/>
            <person name="Cuomo C.A."/>
            <person name="Heitman J."/>
        </authorList>
    </citation>
    <scope>NUCLEOTIDE SEQUENCE</scope>
    <source>
        <strain evidence="2">CBS 10118</strain>
    </source>
</reference>
<gene>
    <name evidence="1" type="ORF">I302_01215</name>
    <name evidence="2" type="ORF">I302_102525</name>
</gene>
<dbReference type="EMBL" id="KI894018">
    <property type="protein sequence ID" value="OCF29703.1"/>
    <property type="molecule type" value="Genomic_DNA"/>
</dbReference>
<reference evidence="1" key="3">
    <citation type="submission" date="2014-01" db="EMBL/GenBank/DDBJ databases">
        <title>Evolution of pathogenesis and genome organization in the Tremellales.</title>
        <authorList>
            <person name="Cuomo C."/>
            <person name="Litvintseva A."/>
            <person name="Heitman J."/>
            <person name="Chen Y."/>
            <person name="Sun S."/>
            <person name="Springer D."/>
            <person name="Dromer F."/>
            <person name="Young S."/>
            <person name="Zeng Q."/>
            <person name="Chapman S."/>
            <person name="Gujja S."/>
            <person name="Saif S."/>
            <person name="Birren B."/>
        </authorList>
    </citation>
    <scope>NUCLEOTIDE SEQUENCE</scope>
    <source>
        <strain evidence="1">CBS 10118</strain>
    </source>
</reference>